<evidence type="ECO:0000313" key="3">
    <source>
        <dbReference type="EMBL" id="KAG7528198.1"/>
    </source>
</evidence>
<feature type="region of interest" description="Disordered" evidence="1">
    <location>
        <begin position="416"/>
        <end position="441"/>
    </location>
</feature>
<accession>A0A8K0JFJ8</accession>
<dbReference type="EMBL" id="JABELV010000199">
    <property type="protein sequence ID" value="KAG7528198.1"/>
    <property type="molecule type" value="Genomic_DNA"/>
</dbReference>
<dbReference type="AlphaFoldDB" id="A0A8K0JFJ8"/>
<evidence type="ECO:0000256" key="1">
    <source>
        <dbReference type="SAM" id="MobiDB-lite"/>
    </source>
</evidence>
<protein>
    <recommendedName>
        <fullName evidence="5">Transmembrane protein</fullName>
    </recommendedName>
</protein>
<gene>
    <name evidence="3" type="ORF">FFLO_06342</name>
</gene>
<feature type="region of interest" description="Disordered" evidence="1">
    <location>
        <begin position="352"/>
        <end position="373"/>
    </location>
</feature>
<dbReference type="Proteomes" id="UP000812966">
    <property type="component" value="Unassembled WGS sequence"/>
</dbReference>
<organism evidence="3 4">
    <name type="scientific">Filobasidium floriforme</name>
    <dbReference type="NCBI Taxonomy" id="5210"/>
    <lineage>
        <taxon>Eukaryota</taxon>
        <taxon>Fungi</taxon>
        <taxon>Dikarya</taxon>
        <taxon>Basidiomycota</taxon>
        <taxon>Agaricomycotina</taxon>
        <taxon>Tremellomycetes</taxon>
        <taxon>Filobasidiales</taxon>
        <taxon>Filobasidiaceae</taxon>
        <taxon>Filobasidium</taxon>
    </lineage>
</organism>
<evidence type="ECO:0008006" key="5">
    <source>
        <dbReference type="Google" id="ProtNLM"/>
    </source>
</evidence>
<evidence type="ECO:0000256" key="2">
    <source>
        <dbReference type="SAM" id="Phobius"/>
    </source>
</evidence>
<keyword evidence="2" id="KW-0812">Transmembrane</keyword>
<feature type="compositionally biased region" description="Basic and acidic residues" evidence="1">
    <location>
        <begin position="432"/>
        <end position="441"/>
    </location>
</feature>
<comment type="caution">
    <text evidence="3">The sequence shown here is derived from an EMBL/GenBank/DDBJ whole genome shotgun (WGS) entry which is preliminary data.</text>
</comment>
<dbReference type="OrthoDB" id="2563047at2759"/>
<dbReference type="Gene3D" id="2.60.120.260">
    <property type="entry name" value="Galactose-binding domain-like"/>
    <property type="match status" value="2"/>
</dbReference>
<name>A0A8K0JFJ8_9TREE</name>
<evidence type="ECO:0000313" key="4">
    <source>
        <dbReference type="Proteomes" id="UP000812966"/>
    </source>
</evidence>
<keyword evidence="2" id="KW-1133">Transmembrane helix</keyword>
<reference evidence="3" key="1">
    <citation type="submission" date="2020-04" db="EMBL/GenBank/DDBJ databases">
        <title>Analysis of mating type loci in Filobasidium floriforme.</title>
        <authorList>
            <person name="Nowrousian M."/>
        </authorList>
    </citation>
    <scope>NUCLEOTIDE SEQUENCE</scope>
    <source>
        <strain evidence="3">CBS 6242</strain>
    </source>
</reference>
<feature type="transmembrane region" description="Helical" evidence="2">
    <location>
        <begin position="279"/>
        <end position="301"/>
    </location>
</feature>
<keyword evidence="2" id="KW-0472">Membrane</keyword>
<proteinExistence type="predicted"/>
<feature type="compositionally biased region" description="Polar residues" evidence="1">
    <location>
        <begin position="355"/>
        <end position="367"/>
    </location>
</feature>
<sequence length="441" mass="47251">MGRGRPGHSSALSGSFMSYNFTGTNVWIYGTAEGWGTSGDSGYNVSCDPVGTAEGYETFGSQDNLLGGCRGMTDGNHSVLLFVQGGKSVQIWSVTTEAIAEGSGVSLDLVNITQNATAAMGSINDPFTVTMGDWETRSTMYGPEGKYHYMTPSFPSPLVRYPRIQTTFPGSSVTIAIRNESSAFYLFGTVNYDHANYSVQIDGGPEWIGNAFSSWGDYDQILFYSPLDPTVPHSIEVTNLGKDNSTSFEVSRIVTTWVKSNAYIDYSGRNGLALSAGRIAGISIGGILGLALAVALMYLLFKRRKNNAKKKERAAWGPVDLTDEQLAEFPKQGRYTALSQVQPYLVPAALEHAAPQQSSKGSRPGSQAAQAIEAAADPAAGYDPTVLHNPLIRADADVISPAQGGAAVCSDLPVTQETDAGPLQPEVIPPRYNEKWARRRA</sequence>
<keyword evidence="4" id="KW-1185">Reference proteome</keyword>